<dbReference type="OrthoDB" id="19261at2759"/>
<dbReference type="GO" id="GO:0046872">
    <property type="term" value="F:metal ion binding"/>
    <property type="evidence" value="ECO:0007669"/>
    <property type="project" value="UniProtKB-KW"/>
</dbReference>
<keyword evidence="6" id="KW-0479">Metal-binding</keyword>
<feature type="transmembrane region" description="Helical" evidence="12">
    <location>
        <begin position="172"/>
        <end position="193"/>
    </location>
</feature>
<keyword evidence="10 12" id="KW-0472">Membrane</keyword>
<evidence type="ECO:0000256" key="12">
    <source>
        <dbReference type="SAM" id="Phobius"/>
    </source>
</evidence>
<dbReference type="OMA" id="GGYMEAD"/>
<reference evidence="14 15" key="1">
    <citation type="journal article" date="2013" name="PLoS Genet.">
        <title>The genome and development-dependent transcriptomes of Pyronema confluens: a window into fungal evolution.</title>
        <authorList>
            <person name="Traeger S."/>
            <person name="Altegoer F."/>
            <person name="Freitag M."/>
            <person name="Gabaldon T."/>
            <person name="Kempken F."/>
            <person name="Kumar A."/>
            <person name="Marcet-Houben M."/>
            <person name="Poggeler S."/>
            <person name="Stajich J.E."/>
            <person name="Nowrousian M."/>
        </authorList>
    </citation>
    <scope>NUCLEOTIDE SEQUENCE [LARGE SCALE GENOMIC DNA]</scope>
    <source>
        <strain evidence="15">CBS 100304</strain>
        <tissue evidence="14">Vegetative mycelium</tissue>
    </source>
</reference>
<feature type="transmembrane region" description="Helical" evidence="12">
    <location>
        <begin position="58"/>
        <end position="84"/>
    </location>
</feature>
<protein>
    <recommendedName>
        <fullName evidence="13">Cytochrome b561 domain-containing protein</fullName>
    </recommendedName>
</protein>
<dbReference type="SMART" id="SM00665">
    <property type="entry name" value="B561"/>
    <property type="match status" value="1"/>
</dbReference>
<feature type="domain" description="Cytochrome b561" evidence="13">
    <location>
        <begin position="17"/>
        <end position="227"/>
    </location>
</feature>
<evidence type="ECO:0000313" key="14">
    <source>
        <dbReference type="EMBL" id="CCX11523.1"/>
    </source>
</evidence>
<feature type="region of interest" description="Disordered" evidence="11">
    <location>
        <begin position="538"/>
        <end position="692"/>
    </location>
</feature>
<evidence type="ECO:0000256" key="9">
    <source>
        <dbReference type="ARBA" id="ARBA00023004"/>
    </source>
</evidence>
<evidence type="ECO:0000256" key="2">
    <source>
        <dbReference type="ARBA" id="ARBA00004141"/>
    </source>
</evidence>
<feature type="transmembrane region" description="Helical" evidence="12">
    <location>
        <begin position="130"/>
        <end position="151"/>
    </location>
</feature>
<dbReference type="STRING" id="1076935.U4L4T5"/>
<comment type="subcellular location">
    <subcellularLocation>
        <location evidence="2">Membrane</location>
        <topology evidence="2">Multi-pass membrane protein</topology>
    </subcellularLocation>
</comment>
<evidence type="ECO:0000256" key="11">
    <source>
        <dbReference type="SAM" id="MobiDB-lite"/>
    </source>
</evidence>
<evidence type="ECO:0000256" key="10">
    <source>
        <dbReference type="ARBA" id="ARBA00023136"/>
    </source>
</evidence>
<dbReference type="EMBL" id="HF935626">
    <property type="protein sequence ID" value="CCX11523.1"/>
    <property type="molecule type" value="Genomic_DNA"/>
</dbReference>
<keyword evidence="4" id="KW-0349">Heme</keyword>
<evidence type="ECO:0000256" key="7">
    <source>
        <dbReference type="ARBA" id="ARBA00022982"/>
    </source>
</evidence>
<feature type="compositionally biased region" description="Polar residues" evidence="11">
    <location>
        <begin position="573"/>
        <end position="593"/>
    </location>
</feature>
<feature type="compositionally biased region" description="Polar residues" evidence="11">
    <location>
        <begin position="343"/>
        <end position="354"/>
    </location>
</feature>
<dbReference type="PANTHER" id="PTHR15422">
    <property type="entry name" value="OS05G0565100 PROTEIN"/>
    <property type="match status" value="1"/>
</dbReference>
<feature type="compositionally biased region" description="Basic and acidic residues" evidence="11">
    <location>
        <begin position="538"/>
        <end position="570"/>
    </location>
</feature>
<dbReference type="eggNOG" id="ENOG502SCDZ">
    <property type="taxonomic scope" value="Eukaryota"/>
</dbReference>
<gene>
    <name evidence="14" type="ORF">PCON_11117</name>
</gene>
<dbReference type="GO" id="GO:0020037">
    <property type="term" value="F:heme binding"/>
    <property type="evidence" value="ECO:0007669"/>
    <property type="project" value="TreeGrafter"/>
</dbReference>
<feature type="region of interest" description="Disordered" evidence="11">
    <location>
        <begin position="236"/>
        <end position="263"/>
    </location>
</feature>
<dbReference type="GO" id="GO:0016020">
    <property type="term" value="C:membrane"/>
    <property type="evidence" value="ECO:0007669"/>
    <property type="project" value="UniProtKB-SubCell"/>
</dbReference>
<comment type="cofactor">
    <cofactor evidence="1">
        <name>heme b</name>
        <dbReference type="ChEBI" id="CHEBI:60344"/>
    </cofactor>
</comment>
<dbReference type="AlphaFoldDB" id="U4L4T5"/>
<name>U4L4T5_PYROM</name>
<evidence type="ECO:0000313" key="15">
    <source>
        <dbReference type="Proteomes" id="UP000018144"/>
    </source>
</evidence>
<keyword evidence="9" id="KW-0408">Iron</keyword>
<feature type="transmembrane region" description="Helical" evidence="12">
    <location>
        <begin position="96"/>
        <end position="118"/>
    </location>
</feature>
<feature type="region of interest" description="Disordered" evidence="11">
    <location>
        <begin position="309"/>
        <end position="414"/>
    </location>
</feature>
<feature type="compositionally biased region" description="Polar residues" evidence="11">
    <location>
        <begin position="363"/>
        <end position="385"/>
    </location>
</feature>
<feature type="region of interest" description="Disordered" evidence="11">
    <location>
        <begin position="426"/>
        <end position="484"/>
    </location>
</feature>
<evidence type="ECO:0000256" key="4">
    <source>
        <dbReference type="ARBA" id="ARBA00022617"/>
    </source>
</evidence>
<dbReference type="PROSITE" id="PS50939">
    <property type="entry name" value="CYTOCHROME_B561"/>
    <property type="match status" value="1"/>
</dbReference>
<feature type="compositionally biased region" description="Polar residues" evidence="11">
    <location>
        <begin position="639"/>
        <end position="651"/>
    </location>
</feature>
<keyword evidence="8 12" id="KW-1133">Transmembrane helix</keyword>
<keyword evidence="3" id="KW-0813">Transport</keyword>
<feature type="transmembrane region" description="Helical" evidence="12">
    <location>
        <begin position="199"/>
        <end position="219"/>
    </location>
</feature>
<keyword evidence="15" id="KW-1185">Reference proteome</keyword>
<keyword evidence="5 12" id="KW-0812">Transmembrane</keyword>
<organism evidence="14 15">
    <name type="scientific">Pyronema omphalodes (strain CBS 100304)</name>
    <name type="common">Pyronema confluens</name>
    <dbReference type="NCBI Taxonomy" id="1076935"/>
    <lineage>
        <taxon>Eukaryota</taxon>
        <taxon>Fungi</taxon>
        <taxon>Dikarya</taxon>
        <taxon>Ascomycota</taxon>
        <taxon>Pezizomycotina</taxon>
        <taxon>Pezizomycetes</taxon>
        <taxon>Pezizales</taxon>
        <taxon>Pyronemataceae</taxon>
        <taxon>Pyronema</taxon>
    </lineage>
</organism>
<dbReference type="InterPro" id="IPR045150">
    <property type="entry name" value="CYB561D1/2"/>
</dbReference>
<dbReference type="Pfam" id="PF03188">
    <property type="entry name" value="Cytochrom_B561"/>
    <property type="match status" value="1"/>
</dbReference>
<accession>U4L4T5</accession>
<feature type="compositionally biased region" description="Polar residues" evidence="11">
    <location>
        <begin position="465"/>
        <end position="477"/>
    </location>
</feature>
<feature type="compositionally biased region" description="Basic and acidic residues" evidence="11">
    <location>
        <begin position="243"/>
        <end position="256"/>
    </location>
</feature>
<dbReference type="PANTHER" id="PTHR15422:SF24">
    <property type="entry name" value="DOMON RELATED DOMAIN-CONTAINING PROTEIN"/>
    <property type="match status" value="1"/>
</dbReference>
<evidence type="ECO:0000256" key="8">
    <source>
        <dbReference type="ARBA" id="ARBA00022989"/>
    </source>
</evidence>
<dbReference type="GO" id="GO:0140575">
    <property type="term" value="F:transmembrane monodehydroascorbate reductase activity"/>
    <property type="evidence" value="ECO:0007669"/>
    <property type="project" value="InterPro"/>
</dbReference>
<evidence type="ECO:0000256" key="1">
    <source>
        <dbReference type="ARBA" id="ARBA00001970"/>
    </source>
</evidence>
<dbReference type="InterPro" id="IPR006593">
    <property type="entry name" value="Cyt_b561/ferric_Rdtase_TM"/>
</dbReference>
<evidence type="ECO:0000256" key="3">
    <source>
        <dbReference type="ARBA" id="ARBA00022448"/>
    </source>
</evidence>
<sequence>MSSQSQATSLPPLAPYSPRVDGTGVTLLAPLQGLPFDKMVENGEGARHAGNPEYYRLILIHGLFATFAFLIFTPAAIICARFLIHGPRPRLSMAGHIGFQIASVICLTIAFISGYFAVDQGSWGRNPHHIIGATLYAAMLFQVLFGAFVRWRVNRQITRSEVPPLHKMIHQWLGRAVFMLGLAQIPLGLYVYGSPKSLFILYAVCAFMFLASWFILEYLKNRGWFHHRYGGVPSGPALAPEMTENRSRSDLRRSPDMEPGYSRVGADEDVIQSPKKPRFGSWFNRRSQRQDETIGVPYNPPSVVYDETTSAVSSRAPTASPLVGGLAPRKEKVPPVPQVPSRYDNQPYPSSGSSLPDVDYQRRYNNPPNPTGLSDTVLRDSTTLGQRPHQPPLEMPSPRYGGGSYGSSGSHISGIHSHVGQIEQMPHSPTGGYMEADNGFVTSPAQDSPARPLPLPPHRRERSTDSSNRLPVTSSIGGYSDMEGGQTVTIDNPSGGPNVAVQVKLNPDGKSVTVRRLPQEEAEQERRERSRVRRERALHREMEIGQQLETHRRSESMKRGEIRQDVRPDDSVISESMATSYTPSVSGHSTTIAGASGGLLGRPPTDVTPSPVSEGPMSSIRSPMVGMHPIRSPPAMASQRASVTSGGTAENSEIEQEIVKEQRRKKRREERAGQASGDGGMYGPRGTESQWT</sequence>
<proteinExistence type="predicted"/>
<dbReference type="CDD" id="cd08760">
    <property type="entry name" value="Cyt_b561_FRRS1_like"/>
    <property type="match status" value="1"/>
</dbReference>
<evidence type="ECO:0000256" key="6">
    <source>
        <dbReference type="ARBA" id="ARBA00022723"/>
    </source>
</evidence>
<dbReference type="Gene3D" id="1.20.120.1770">
    <property type="match status" value="1"/>
</dbReference>
<evidence type="ECO:0000259" key="13">
    <source>
        <dbReference type="PROSITE" id="PS50939"/>
    </source>
</evidence>
<keyword evidence="7" id="KW-0249">Electron transport</keyword>
<evidence type="ECO:0000256" key="5">
    <source>
        <dbReference type="ARBA" id="ARBA00022692"/>
    </source>
</evidence>
<dbReference type="Proteomes" id="UP000018144">
    <property type="component" value="Unassembled WGS sequence"/>
</dbReference>